<dbReference type="InterPro" id="IPR021331">
    <property type="entry name" value="Hva1_TUDOR"/>
</dbReference>
<proteinExistence type="predicted"/>
<organism evidence="2 3">
    <name type="scientific">Salinimonas iocasae</name>
    <dbReference type="NCBI Taxonomy" id="2572577"/>
    <lineage>
        <taxon>Bacteria</taxon>
        <taxon>Pseudomonadati</taxon>
        <taxon>Pseudomonadota</taxon>
        <taxon>Gammaproteobacteria</taxon>
        <taxon>Alteromonadales</taxon>
        <taxon>Alteromonadaceae</taxon>
        <taxon>Alteromonas/Salinimonas group</taxon>
        <taxon>Salinimonas</taxon>
    </lineage>
</organism>
<protein>
    <submittedName>
        <fullName evidence="2">DUF2945 domain-containing protein</fullName>
    </submittedName>
</protein>
<gene>
    <name evidence="2" type="ORF">FBQ74_14130</name>
</gene>
<evidence type="ECO:0000259" key="1">
    <source>
        <dbReference type="Pfam" id="PF11160"/>
    </source>
</evidence>
<evidence type="ECO:0000313" key="3">
    <source>
        <dbReference type="Proteomes" id="UP000304912"/>
    </source>
</evidence>
<reference evidence="2 3" key="1">
    <citation type="submission" date="2019-04" db="EMBL/GenBank/DDBJ databases">
        <title>Salinimonas iocasae sp. nov., a halophilic bacterium isolated from the outer tube casing of tubeworms in Okinawa Trough.</title>
        <authorList>
            <person name="Zhang H."/>
            <person name="Wang H."/>
            <person name="Li C."/>
        </authorList>
    </citation>
    <scope>NUCLEOTIDE SEQUENCE [LARGE SCALE GENOMIC DNA]</scope>
    <source>
        <strain evidence="2 3">KX18D6</strain>
    </source>
</reference>
<accession>A0A5B7YFU4</accession>
<evidence type="ECO:0000313" key="2">
    <source>
        <dbReference type="EMBL" id="QCZ94534.1"/>
    </source>
</evidence>
<feature type="domain" description="Hypervirulence associated protein TUDOR" evidence="1">
    <location>
        <begin position="10"/>
        <end position="69"/>
    </location>
</feature>
<dbReference type="KEGG" id="salk:FBQ74_14130"/>
<name>A0A5B7YFU4_9ALTE</name>
<sequence length="74" mass="8596">MTKAYQTNTKVEWEWGNGKGQGKVREVFWEEVTRKLQGEDVTRKADDNNPAYLIEQEDGDEVLKLHDELEKANS</sequence>
<dbReference type="AlphaFoldDB" id="A0A5B7YFU4"/>
<keyword evidence="3" id="KW-1185">Reference proteome</keyword>
<dbReference type="Proteomes" id="UP000304912">
    <property type="component" value="Chromosome"/>
</dbReference>
<dbReference type="OrthoDB" id="283968at2"/>
<dbReference type="Pfam" id="PF11160">
    <property type="entry name" value="Hva1_TUDOR"/>
    <property type="match status" value="1"/>
</dbReference>
<dbReference type="EMBL" id="CP039852">
    <property type="protein sequence ID" value="QCZ94534.1"/>
    <property type="molecule type" value="Genomic_DNA"/>
</dbReference>
<dbReference type="RefSeq" id="WP_139757272.1">
    <property type="nucleotide sequence ID" value="NZ_CP039852.1"/>
</dbReference>